<evidence type="ECO:0000256" key="19">
    <source>
        <dbReference type="SAM" id="MobiDB-lite"/>
    </source>
</evidence>
<dbReference type="PANTHER" id="PTHR13773">
    <property type="entry name" value="PHOSPHATIDATE CYTIDYLYLTRANSFERASE"/>
    <property type="match status" value="1"/>
</dbReference>
<evidence type="ECO:0000256" key="13">
    <source>
        <dbReference type="ARBA" id="ARBA00023136"/>
    </source>
</evidence>
<evidence type="ECO:0000313" key="21">
    <source>
        <dbReference type="EMBL" id="CAE0626512.1"/>
    </source>
</evidence>
<sequence length="302" mass="34280">MVMASKDNLRQRKAGQNAPPPTQKNGATAALSPEETSKAEKKGKKFMLRAVFGLLMLGVFFGIICAGHIYVCAVIMIMQGLVFRELVNVRYEASKEKHIPLFRTIQWVWFAVGLYYTYGDFLLEFAVTHPRASYLVPYVEWVPFIAMMGYAAVFILSILTLRKGLYRYQVSLLTWTIVILCIVILQSKYVGNNIFNGLFWFLFPASLVICNDTTAYFCGVLFGKKFISKPFLKLSPNKTWEGFIGAAICTSVAAFFVSRYFAQFSWLICPLDDIYFVPRSQLECEPHYVFQVRLCFFCGGGG</sequence>
<dbReference type="GO" id="GO:0016024">
    <property type="term" value="P:CDP-diacylglycerol biosynthetic process"/>
    <property type="evidence" value="ECO:0007669"/>
    <property type="project" value="UniProtKB-UniPathway"/>
</dbReference>
<evidence type="ECO:0000256" key="7">
    <source>
        <dbReference type="ARBA" id="ARBA00022516"/>
    </source>
</evidence>
<keyword evidence="11 20" id="KW-1133">Transmembrane helix</keyword>
<comment type="pathway">
    <text evidence="3">Phospholipid metabolism; CDP-diacylglycerol biosynthesis; CDP-diacylglycerol from sn-glycerol 3-phosphate: step 3/3.</text>
</comment>
<keyword evidence="15" id="KW-1208">Phospholipid metabolism</keyword>
<dbReference type="PANTHER" id="PTHR13773:SF8">
    <property type="entry name" value="PHOSPHATIDATE CYTIDYLYLTRANSFERASE, PHOTORECEPTOR-SPECIFIC"/>
    <property type="match status" value="1"/>
</dbReference>
<feature type="transmembrane region" description="Helical" evidence="20">
    <location>
        <begin position="99"/>
        <end position="118"/>
    </location>
</feature>
<evidence type="ECO:0000256" key="15">
    <source>
        <dbReference type="ARBA" id="ARBA00023264"/>
    </source>
</evidence>
<comment type="catalytic activity">
    <reaction evidence="1">
        <text>a 1,2-diacyl-sn-glycero-3-phosphate + CTP + H(+) = a CDP-1,2-diacyl-sn-glycerol + diphosphate</text>
        <dbReference type="Rhea" id="RHEA:16229"/>
        <dbReference type="ChEBI" id="CHEBI:15378"/>
        <dbReference type="ChEBI" id="CHEBI:33019"/>
        <dbReference type="ChEBI" id="CHEBI:37563"/>
        <dbReference type="ChEBI" id="CHEBI:58332"/>
        <dbReference type="ChEBI" id="CHEBI:58608"/>
        <dbReference type="EC" id="2.7.7.41"/>
    </reaction>
</comment>
<comment type="similarity">
    <text evidence="5">Belongs to the CDS family.</text>
</comment>
<evidence type="ECO:0000256" key="1">
    <source>
        <dbReference type="ARBA" id="ARBA00001698"/>
    </source>
</evidence>
<proteinExistence type="inferred from homology"/>
<protein>
    <recommendedName>
        <fullName evidence="6">phosphatidate cytidylyltransferase</fullName>
        <ecNumber evidence="6">2.7.7.41</ecNumber>
    </recommendedName>
    <alternativeName>
        <fullName evidence="16">CDP-diacylglycerol synthase</fullName>
    </alternativeName>
    <alternativeName>
        <fullName evidence="17">CDP-diglyceride pyrophosphorylase</fullName>
    </alternativeName>
    <alternativeName>
        <fullName evidence="18">CDP-diglyceride synthase</fullName>
    </alternativeName>
</protein>
<evidence type="ECO:0000256" key="10">
    <source>
        <dbReference type="ARBA" id="ARBA00022695"/>
    </source>
</evidence>
<evidence type="ECO:0000256" key="4">
    <source>
        <dbReference type="ARBA" id="ARBA00005189"/>
    </source>
</evidence>
<evidence type="ECO:0000256" key="6">
    <source>
        <dbReference type="ARBA" id="ARBA00012487"/>
    </source>
</evidence>
<evidence type="ECO:0000256" key="14">
    <source>
        <dbReference type="ARBA" id="ARBA00023209"/>
    </source>
</evidence>
<keyword evidence="9 20" id="KW-0812">Transmembrane</keyword>
<feature type="transmembrane region" description="Helical" evidence="20">
    <location>
        <begin position="168"/>
        <end position="186"/>
    </location>
</feature>
<evidence type="ECO:0000256" key="8">
    <source>
        <dbReference type="ARBA" id="ARBA00022679"/>
    </source>
</evidence>
<dbReference type="GO" id="GO:0004605">
    <property type="term" value="F:phosphatidate cytidylyltransferase activity"/>
    <property type="evidence" value="ECO:0007669"/>
    <property type="project" value="UniProtKB-EC"/>
</dbReference>
<organism evidence="21">
    <name type="scientific">Heterosigma akashiwo</name>
    <name type="common">Chromophytic alga</name>
    <name type="synonym">Heterosigma carterae</name>
    <dbReference type="NCBI Taxonomy" id="2829"/>
    <lineage>
        <taxon>Eukaryota</taxon>
        <taxon>Sar</taxon>
        <taxon>Stramenopiles</taxon>
        <taxon>Ochrophyta</taxon>
        <taxon>Raphidophyceae</taxon>
        <taxon>Chattonellales</taxon>
        <taxon>Chattonellaceae</taxon>
        <taxon>Heterosigma</taxon>
    </lineage>
</organism>
<keyword evidence="12" id="KW-0443">Lipid metabolism</keyword>
<name>A0A7S3XMY3_HETAK</name>
<feature type="transmembrane region" description="Helical" evidence="20">
    <location>
        <begin position="198"/>
        <end position="222"/>
    </location>
</feature>
<reference evidence="21" key="1">
    <citation type="submission" date="2021-01" db="EMBL/GenBank/DDBJ databases">
        <authorList>
            <person name="Corre E."/>
            <person name="Pelletier E."/>
            <person name="Niang G."/>
            <person name="Scheremetjew M."/>
            <person name="Finn R."/>
            <person name="Kale V."/>
            <person name="Holt S."/>
            <person name="Cochrane G."/>
            <person name="Meng A."/>
            <person name="Brown T."/>
            <person name="Cohen L."/>
        </authorList>
    </citation>
    <scope>NUCLEOTIDE SEQUENCE</scope>
    <source>
        <strain evidence="21">CCMP3107</strain>
    </source>
</reference>
<dbReference type="InterPro" id="IPR016720">
    <property type="entry name" value="PC_Trfase_euk"/>
</dbReference>
<evidence type="ECO:0000256" key="17">
    <source>
        <dbReference type="ARBA" id="ARBA00032396"/>
    </source>
</evidence>
<evidence type="ECO:0000256" key="9">
    <source>
        <dbReference type="ARBA" id="ARBA00022692"/>
    </source>
</evidence>
<dbReference type="EC" id="2.7.7.41" evidence="6"/>
<evidence type="ECO:0000256" key="3">
    <source>
        <dbReference type="ARBA" id="ARBA00005119"/>
    </source>
</evidence>
<feature type="transmembrane region" description="Helical" evidence="20">
    <location>
        <begin position="243"/>
        <end position="262"/>
    </location>
</feature>
<dbReference type="GO" id="GO:0005789">
    <property type="term" value="C:endoplasmic reticulum membrane"/>
    <property type="evidence" value="ECO:0007669"/>
    <property type="project" value="TreeGrafter"/>
</dbReference>
<keyword evidence="14" id="KW-0594">Phospholipid biosynthesis</keyword>
<feature type="transmembrane region" description="Helical" evidence="20">
    <location>
        <begin position="138"/>
        <end position="161"/>
    </location>
</feature>
<evidence type="ECO:0000256" key="5">
    <source>
        <dbReference type="ARBA" id="ARBA00010185"/>
    </source>
</evidence>
<evidence type="ECO:0000256" key="2">
    <source>
        <dbReference type="ARBA" id="ARBA00004141"/>
    </source>
</evidence>
<evidence type="ECO:0000256" key="16">
    <source>
        <dbReference type="ARBA" id="ARBA00029893"/>
    </source>
</evidence>
<evidence type="ECO:0000256" key="12">
    <source>
        <dbReference type="ARBA" id="ARBA00023098"/>
    </source>
</evidence>
<evidence type="ECO:0000256" key="11">
    <source>
        <dbReference type="ARBA" id="ARBA00022989"/>
    </source>
</evidence>
<gene>
    <name evidence="21" type="ORF">HAKA00212_LOCUS5187</name>
</gene>
<keyword evidence="13 20" id="KW-0472">Membrane</keyword>
<accession>A0A7S3XMY3</accession>
<dbReference type="Pfam" id="PF01148">
    <property type="entry name" value="CTP_transf_1"/>
    <property type="match status" value="1"/>
</dbReference>
<comment type="pathway">
    <text evidence="4">Lipid metabolism.</text>
</comment>
<dbReference type="AlphaFoldDB" id="A0A7S3XMY3"/>
<keyword evidence="10" id="KW-0548">Nucleotidyltransferase</keyword>
<feature type="region of interest" description="Disordered" evidence="19">
    <location>
        <begin position="1"/>
        <end position="37"/>
    </location>
</feature>
<feature type="transmembrane region" description="Helical" evidence="20">
    <location>
        <begin position="46"/>
        <end position="63"/>
    </location>
</feature>
<evidence type="ECO:0000256" key="18">
    <source>
        <dbReference type="ARBA" id="ARBA00033406"/>
    </source>
</evidence>
<comment type="subcellular location">
    <subcellularLocation>
        <location evidence="2">Membrane</location>
        <topology evidence="2">Multi-pass membrane protein</topology>
    </subcellularLocation>
</comment>
<evidence type="ECO:0000256" key="20">
    <source>
        <dbReference type="SAM" id="Phobius"/>
    </source>
</evidence>
<keyword evidence="7" id="KW-0444">Lipid biosynthesis</keyword>
<keyword evidence="8" id="KW-0808">Transferase</keyword>
<dbReference type="EMBL" id="HBIU01011739">
    <property type="protein sequence ID" value="CAE0626512.1"/>
    <property type="molecule type" value="Transcribed_RNA"/>
</dbReference>
<dbReference type="UniPathway" id="UPA00557">
    <property type="reaction ID" value="UER00614"/>
</dbReference>